<accession>A0ABV6ZMF1</accession>
<organism evidence="2 4">
    <name type="scientific">Labrys neptuniae</name>
    <dbReference type="NCBI Taxonomy" id="376174"/>
    <lineage>
        <taxon>Bacteria</taxon>
        <taxon>Pseudomonadati</taxon>
        <taxon>Pseudomonadota</taxon>
        <taxon>Alphaproteobacteria</taxon>
        <taxon>Hyphomicrobiales</taxon>
        <taxon>Xanthobacteraceae</taxon>
        <taxon>Labrys</taxon>
    </lineage>
</organism>
<protein>
    <submittedName>
        <fullName evidence="2">VapA/VapB family virulence-associated protein</fullName>
    </submittedName>
</protein>
<dbReference type="EMBL" id="JBHGPK010000018">
    <property type="protein sequence ID" value="MFC2253370.1"/>
    <property type="molecule type" value="Genomic_DNA"/>
</dbReference>
<dbReference type="InterPro" id="IPR038625">
    <property type="entry name" value="R_equi_Vir_sf"/>
</dbReference>
<evidence type="ECO:0000313" key="2">
    <source>
        <dbReference type="EMBL" id="MFC2253370.1"/>
    </source>
</evidence>
<evidence type="ECO:0000313" key="4">
    <source>
        <dbReference type="Proteomes" id="UP001595190"/>
    </source>
</evidence>
<dbReference type="Pfam" id="PF05526">
    <property type="entry name" value="R_equi_Vir"/>
    <property type="match status" value="1"/>
</dbReference>
<dbReference type="Proteomes" id="UP001595190">
    <property type="component" value="Unassembled WGS sequence"/>
</dbReference>
<dbReference type="Gene3D" id="2.40.128.480">
    <property type="entry name" value="Rhodococcus equi virulence-associated protein"/>
    <property type="match status" value="1"/>
</dbReference>
<reference evidence="2 4" key="2">
    <citation type="submission" date="2024-09" db="EMBL/GenBank/DDBJ databases">
        <title>Description of Labrys sedimenti sp. nov., isolated from a diclofenac-degrading enrichment culture, and genome-based reclassification of Labrys portucalensis as a later heterotypic synonym of Labrys neptuniae.</title>
        <authorList>
            <person name="Tancsics A."/>
            <person name="Csepanyi A."/>
        </authorList>
    </citation>
    <scope>NUCLEOTIDE SEQUENCE [LARGE SCALE GENOMIC DNA]</scope>
    <source>
        <strain evidence="2 4">LMG 23412</strain>
    </source>
</reference>
<dbReference type="EMBL" id="JBFNQD010000009">
    <property type="protein sequence ID" value="MEW9308516.1"/>
    <property type="molecule type" value="Genomic_DNA"/>
</dbReference>
<dbReference type="RefSeq" id="WP_311943710.1">
    <property type="nucleotide sequence ID" value="NZ_JAVSCS010000042.1"/>
</dbReference>
<sequence length="155" mass="16409">MDDVKLNYDPDLAAREFANSMAGLLEQDQIKAIAADIMGTAAADQYPAKCTIISAIFYLRFTIEVTTDRGYGHVLKTFTGNAGGVSSPGGGVMFGTVFTKDLNRLYAETVSFQFNASPVMLNVNFFSKGHALLGNFMSGGVSTVGGTGGGTGRWK</sequence>
<evidence type="ECO:0000313" key="3">
    <source>
        <dbReference type="Proteomes" id="UP001555786"/>
    </source>
</evidence>
<comment type="caution">
    <text evidence="2">The sequence shown here is derived from an EMBL/GenBank/DDBJ whole genome shotgun (WGS) entry which is preliminary data.</text>
</comment>
<keyword evidence="3" id="KW-1185">Reference proteome</keyword>
<dbReference type="Proteomes" id="UP001555786">
    <property type="component" value="Unassembled WGS sequence"/>
</dbReference>
<name>A0ABV6ZMF1_9HYPH</name>
<reference evidence="1 3" key="1">
    <citation type="submission" date="2024-07" db="EMBL/GenBank/DDBJ databases">
        <title>Description of Labrys sedimenti sp. nov., isolated from a diclofenac-degrading enrichment culture.</title>
        <authorList>
            <person name="Tancsics A."/>
            <person name="Csepanyi A."/>
        </authorList>
    </citation>
    <scope>NUCLEOTIDE SEQUENCE [LARGE SCALE GENOMIC DNA]</scope>
    <source>
        <strain evidence="1 3">LMG 23578</strain>
    </source>
</reference>
<dbReference type="InterPro" id="IPR008810">
    <property type="entry name" value="R_equi_Vir"/>
</dbReference>
<gene>
    <name evidence="1" type="ORF">ABXS05_23385</name>
    <name evidence="2" type="ORF">ACETRX_27260</name>
</gene>
<evidence type="ECO:0000313" key="1">
    <source>
        <dbReference type="EMBL" id="MEW9308516.1"/>
    </source>
</evidence>
<proteinExistence type="predicted"/>